<dbReference type="AlphaFoldDB" id="L2GUK0"/>
<protein>
    <recommendedName>
        <fullName evidence="3">Ubiquitin-like domain-containing protein</fullName>
    </recommendedName>
</protein>
<keyword evidence="2" id="KW-1185">Reference proteome</keyword>
<dbReference type="OMA" id="FKECPFC"/>
<gene>
    <name evidence="1" type="ORF">VCUG_01582</name>
</gene>
<dbReference type="EMBL" id="GL877428">
    <property type="protein sequence ID" value="ELA46963.1"/>
    <property type="molecule type" value="Genomic_DNA"/>
</dbReference>
<dbReference type="HOGENOM" id="CLU_1327276_0_0_1"/>
<dbReference type="OrthoDB" id="10310232at2759"/>
<reference evidence="2" key="1">
    <citation type="submission" date="2011-03" db="EMBL/GenBank/DDBJ databases">
        <title>The genome sequence of Vavraia culicis strain floridensis.</title>
        <authorList>
            <consortium name="The Broad Institute Genome Sequencing Platform"/>
            <person name="Cuomo C."/>
            <person name="Becnel J."/>
            <person name="Sanscrainte N."/>
            <person name="Young S.K."/>
            <person name="Zeng Q."/>
            <person name="Gargeya S."/>
            <person name="Fitzgerald M."/>
            <person name="Haas B."/>
            <person name="Abouelleil A."/>
            <person name="Alvarado L."/>
            <person name="Arachchi H.M."/>
            <person name="Berlin A."/>
            <person name="Chapman S.B."/>
            <person name="Gearin G."/>
            <person name="Goldberg J."/>
            <person name="Griggs A."/>
            <person name="Gujja S."/>
            <person name="Hansen M."/>
            <person name="Heiman D."/>
            <person name="Howarth C."/>
            <person name="Larimer J."/>
            <person name="Lui A."/>
            <person name="MacDonald P.J.P."/>
            <person name="McCowen C."/>
            <person name="Montmayeur A."/>
            <person name="Murphy C."/>
            <person name="Neiman D."/>
            <person name="Pearson M."/>
            <person name="Priest M."/>
            <person name="Roberts A."/>
            <person name="Saif S."/>
            <person name="Shea T."/>
            <person name="Sisk P."/>
            <person name="Stolte C."/>
            <person name="Sykes S."/>
            <person name="Wortman J."/>
            <person name="Nusbaum C."/>
            <person name="Birren B."/>
        </authorList>
    </citation>
    <scope>NUCLEOTIDE SEQUENCE [LARGE SCALE GENOMIC DNA]</scope>
    <source>
        <strain evidence="2">floridensis</strain>
    </source>
</reference>
<evidence type="ECO:0000313" key="2">
    <source>
        <dbReference type="Proteomes" id="UP000011081"/>
    </source>
</evidence>
<evidence type="ECO:0000313" key="1">
    <source>
        <dbReference type="EMBL" id="ELA46963.1"/>
    </source>
</evidence>
<evidence type="ECO:0008006" key="3">
    <source>
        <dbReference type="Google" id="ProtNLM"/>
    </source>
</evidence>
<dbReference type="InParanoid" id="L2GUK0"/>
<dbReference type="RefSeq" id="XP_008074599.1">
    <property type="nucleotide sequence ID" value="XM_008076408.1"/>
</dbReference>
<accession>L2GUK0</accession>
<dbReference type="Proteomes" id="UP000011081">
    <property type="component" value="Unassembled WGS sequence"/>
</dbReference>
<dbReference type="GeneID" id="19879458"/>
<organism evidence="1 2">
    <name type="scientific">Vavraia culicis (isolate floridensis)</name>
    <name type="common">Microsporidian parasite</name>
    <dbReference type="NCBI Taxonomy" id="948595"/>
    <lineage>
        <taxon>Eukaryota</taxon>
        <taxon>Fungi</taxon>
        <taxon>Fungi incertae sedis</taxon>
        <taxon>Microsporidia</taxon>
        <taxon>Pleistophoridae</taxon>
        <taxon>Vavraia</taxon>
    </lineage>
</organism>
<name>L2GUK0_VAVCU</name>
<proteinExistence type="predicted"/>
<sequence>MLQNYLKNKRVLLKLSYLTQHCQSNYPFTIADFDKRLVKYVQKKYKEFRNKQIRVARAEKRDCYDNVSLSNFNDFILMKPTNDKIYKCLRPDDMVMEWLLEVYDKGGFKECPFCFKKIDANSFEQHVKNEINPESSGQSTNRIKVLIEFECDKKVVLIASKSVKEAKKEIGAELKIPVSKLHLFEGKRALKNTDDICSNEIILRMKR</sequence>
<dbReference type="VEuPathDB" id="MicrosporidiaDB:VCUG_01582"/>